<evidence type="ECO:0000256" key="4">
    <source>
        <dbReference type="ARBA" id="ARBA00012895"/>
    </source>
</evidence>
<evidence type="ECO:0000256" key="1">
    <source>
        <dbReference type="ARBA" id="ARBA00000185"/>
    </source>
</evidence>
<dbReference type="InterPro" id="IPR000565">
    <property type="entry name" value="Topo_IIA_B"/>
</dbReference>
<dbReference type="Gene3D" id="3.30.230.10">
    <property type="match status" value="1"/>
</dbReference>
<dbReference type="NCBIfam" id="TIGR01059">
    <property type="entry name" value="gyrB"/>
    <property type="match status" value="1"/>
</dbReference>
<dbReference type="InterPro" id="IPR011557">
    <property type="entry name" value="GyrB"/>
</dbReference>
<dbReference type="InterPro" id="IPR013506">
    <property type="entry name" value="Topo_IIA_bsu_dom2"/>
</dbReference>
<dbReference type="CDD" id="cd16928">
    <property type="entry name" value="HATPase_GyrB-like"/>
    <property type="match status" value="1"/>
</dbReference>
<comment type="catalytic activity">
    <reaction evidence="1">
        <text>ATP-dependent breakage, passage and rejoining of double-stranded DNA.</text>
        <dbReference type="EC" id="5.6.2.2"/>
    </reaction>
</comment>
<dbReference type="InterPro" id="IPR030934">
    <property type="entry name" value="Intein_C"/>
</dbReference>
<keyword evidence="11" id="KW-0799">Topoisomerase</keyword>
<dbReference type="PANTHER" id="PTHR45866">
    <property type="entry name" value="DNA GYRASE/TOPOISOMERASE SUBUNIT B"/>
    <property type="match status" value="1"/>
</dbReference>
<keyword evidence="16" id="KW-1185">Reference proteome</keyword>
<dbReference type="SUPFAM" id="SSF54211">
    <property type="entry name" value="Ribosomal protein S5 domain 2-like"/>
    <property type="match status" value="1"/>
</dbReference>
<dbReference type="CDD" id="cd00081">
    <property type="entry name" value="Hint"/>
    <property type="match status" value="2"/>
</dbReference>
<comment type="caution">
    <text evidence="15">The sequence shown here is derived from an EMBL/GenBank/DDBJ whole genome shotgun (WGS) entry which is preliminary data.</text>
</comment>
<keyword evidence="13 15" id="KW-0413">Isomerase</keyword>
<dbReference type="AlphaFoldDB" id="A0ABD5Z3S4"/>
<dbReference type="Pfam" id="PF00986">
    <property type="entry name" value="DNA_gyraseB_C"/>
    <property type="match status" value="1"/>
</dbReference>
<dbReference type="Pfam" id="PF14890">
    <property type="entry name" value="Intein_splicing"/>
    <property type="match status" value="1"/>
</dbReference>
<dbReference type="EC" id="5.6.2.2" evidence="4"/>
<dbReference type="InterPro" id="IPR036844">
    <property type="entry name" value="Hint_dom_sf"/>
</dbReference>
<keyword evidence="10" id="KW-0651">Protein splicing</keyword>
<dbReference type="InterPro" id="IPR002288">
    <property type="entry name" value="DNA_gyrase_B_C"/>
</dbReference>
<evidence type="ECO:0000313" key="15">
    <source>
        <dbReference type="EMBL" id="MFC7199804.1"/>
    </source>
</evidence>
<dbReference type="SUPFAM" id="SSF55874">
    <property type="entry name" value="ATPase domain of HSP90 chaperone/DNA topoisomerase II/histidine kinase"/>
    <property type="match status" value="1"/>
</dbReference>
<dbReference type="InterPro" id="IPR006141">
    <property type="entry name" value="Intein_N"/>
</dbReference>
<dbReference type="PANTHER" id="PTHR45866:SF1">
    <property type="entry name" value="DNA GYRASE SUBUNIT B, MITOCHONDRIAL"/>
    <property type="match status" value="1"/>
</dbReference>
<dbReference type="GO" id="GO:0005524">
    <property type="term" value="F:ATP binding"/>
    <property type="evidence" value="ECO:0007669"/>
    <property type="project" value="UniProtKB-KW"/>
</dbReference>
<name>A0ABD5Z3S4_9EURY</name>
<evidence type="ECO:0000256" key="5">
    <source>
        <dbReference type="ARBA" id="ARBA00022723"/>
    </source>
</evidence>
<keyword evidence="12" id="KW-0238">DNA-binding</keyword>
<dbReference type="InterPro" id="IPR020568">
    <property type="entry name" value="Ribosomal_Su5_D2-typ_SF"/>
</dbReference>
<keyword evidence="6" id="KW-0547">Nucleotide-binding</keyword>
<feature type="domain" description="Toprim" evidence="14">
    <location>
        <begin position="886"/>
        <end position="970"/>
    </location>
</feature>
<dbReference type="InterPro" id="IPR003587">
    <property type="entry name" value="Hint_dom_N"/>
</dbReference>
<dbReference type="PRINTS" id="PR00379">
    <property type="entry name" value="INTEIN"/>
</dbReference>
<dbReference type="PROSITE" id="PS50818">
    <property type="entry name" value="INTEIN_C_TER"/>
    <property type="match status" value="1"/>
</dbReference>
<dbReference type="SMART" id="SM00387">
    <property type="entry name" value="HATPase_c"/>
    <property type="match status" value="1"/>
</dbReference>
<dbReference type="InterPro" id="IPR013760">
    <property type="entry name" value="Topo_IIA-like_dom_sf"/>
</dbReference>
<dbReference type="CDD" id="cd00822">
    <property type="entry name" value="TopoII_Trans_DNA_gyrase"/>
    <property type="match status" value="1"/>
</dbReference>
<dbReference type="PRINTS" id="PR01159">
    <property type="entry name" value="DNAGYRASEB"/>
</dbReference>
<keyword evidence="5" id="KW-0479">Metal-binding</keyword>
<evidence type="ECO:0000256" key="8">
    <source>
        <dbReference type="ARBA" id="ARBA00022840"/>
    </source>
</evidence>
<dbReference type="GO" id="GO:0046872">
    <property type="term" value="F:metal ion binding"/>
    <property type="evidence" value="ECO:0007669"/>
    <property type="project" value="UniProtKB-KW"/>
</dbReference>
<evidence type="ECO:0000256" key="10">
    <source>
        <dbReference type="ARBA" id="ARBA00023000"/>
    </source>
</evidence>
<organism evidence="15 16">
    <name type="scientific">Halospeciosus flavus</name>
    <dbReference type="NCBI Taxonomy" id="3032283"/>
    <lineage>
        <taxon>Archaea</taxon>
        <taxon>Methanobacteriati</taxon>
        <taxon>Methanobacteriota</taxon>
        <taxon>Stenosarchaea group</taxon>
        <taxon>Halobacteria</taxon>
        <taxon>Halobacteriales</taxon>
        <taxon>Halobacteriaceae</taxon>
        <taxon>Halospeciosus</taxon>
    </lineage>
</organism>
<protein>
    <recommendedName>
        <fullName evidence="4">DNA topoisomerase (ATP-hydrolyzing)</fullName>
        <ecNumber evidence="4">5.6.2.2</ecNumber>
    </recommendedName>
</protein>
<dbReference type="SMART" id="SM00305">
    <property type="entry name" value="HintC"/>
    <property type="match status" value="1"/>
</dbReference>
<dbReference type="NCBIfam" id="TIGR01443">
    <property type="entry name" value="intein_Cterm"/>
    <property type="match status" value="1"/>
</dbReference>
<dbReference type="PROSITE" id="PS00177">
    <property type="entry name" value="TOPOISOMERASE_II"/>
    <property type="match status" value="1"/>
</dbReference>
<dbReference type="PROSITE" id="PS50880">
    <property type="entry name" value="TOPRIM"/>
    <property type="match status" value="1"/>
</dbReference>
<dbReference type="Gene3D" id="3.30.565.10">
    <property type="entry name" value="Histidine kinase-like ATPase, C-terminal domain"/>
    <property type="match status" value="1"/>
</dbReference>
<dbReference type="InterPro" id="IPR014721">
    <property type="entry name" value="Ribsml_uS5_D2-typ_fold_subgr"/>
</dbReference>
<gene>
    <name evidence="15" type="primary">gyrB</name>
    <name evidence="15" type="ORF">ACFQJ9_10370</name>
</gene>
<dbReference type="PROSITE" id="PS50817">
    <property type="entry name" value="INTEIN_N_TER"/>
    <property type="match status" value="1"/>
</dbReference>
<proteinExistence type="inferred from homology"/>
<dbReference type="InterPro" id="IPR006171">
    <property type="entry name" value="TOPRIM_dom"/>
</dbReference>
<dbReference type="InterPro" id="IPR003586">
    <property type="entry name" value="Hint_dom_C"/>
</dbReference>
<dbReference type="NCBIfam" id="TIGR01445">
    <property type="entry name" value="intein_Nterm"/>
    <property type="match status" value="1"/>
</dbReference>
<evidence type="ECO:0000256" key="12">
    <source>
        <dbReference type="ARBA" id="ARBA00023125"/>
    </source>
</evidence>
<dbReference type="SUPFAM" id="SSF51294">
    <property type="entry name" value="Hedgehog/intein (Hint) domain"/>
    <property type="match status" value="1"/>
</dbReference>
<dbReference type="InterPro" id="IPR018522">
    <property type="entry name" value="TopoIIA_CS"/>
</dbReference>
<dbReference type="InterPro" id="IPR001241">
    <property type="entry name" value="Topo_IIA"/>
</dbReference>
<keyword evidence="7" id="KW-0068">Autocatalytic cleavage</keyword>
<evidence type="ECO:0000313" key="16">
    <source>
        <dbReference type="Proteomes" id="UP001596447"/>
    </source>
</evidence>
<evidence type="ECO:0000259" key="14">
    <source>
        <dbReference type="PROSITE" id="PS50880"/>
    </source>
</evidence>
<keyword evidence="9" id="KW-0460">Magnesium</keyword>
<evidence type="ECO:0000256" key="7">
    <source>
        <dbReference type="ARBA" id="ARBA00022813"/>
    </source>
</evidence>
<evidence type="ECO:0000256" key="2">
    <source>
        <dbReference type="ARBA" id="ARBA00001946"/>
    </source>
</evidence>
<evidence type="ECO:0000256" key="3">
    <source>
        <dbReference type="ARBA" id="ARBA00010708"/>
    </source>
</evidence>
<dbReference type="PRINTS" id="PR00418">
    <property type="entry name" value="TPI2FAMILY"/>
</dbReference>
<evidence type="ECO:0000256" key="6">
    <source>
        <dbReference type="ARBA" id="ARBA00022741"/>
    </source>
</evidence>
<evidence type="ECO:0000256" key="13">
    <source>
        <dbReference type="ARBA" id="ARBA00023235"/>
    </source>
</evidence>
<evidence type="ECO:0000256" key="11">
    <source>
        <dbReference type="ARBA" id="ARBA00023029"/>
    </source>
</evidence>
<comment type="similarity">
    <text evidence="3">Belongs to the type II topoisomerase GyrB family.</text>
</comment>
<dbReference type="InterPro" id="IPR003594">
    <property type="entry name" value="HATPase_dom"/>
</dbReference>
<dbReference type="Proteomes" id="UP001596447">
    <property type="component" value="Unassembled WGS sequence"/>
</dbReference>
<dbReference type="InterPro" id="IPR013759">
    <property type="entry name" value="Topo_IIA_B_C"/>
</dbReference>
<dbReference type="EMBL" id="JBHTAR010000011">
    <property type="protein sequence ID" value="MFC7199804.1"/>
    <property type="molecule type" value="Genomic_DNA"/>
</dbReference>
<dbReference type="RefSeq" id="WP_279529727.1">
    <property type="nucleotide sequence ID" value="NZ_CP122312.1"/>
</dbReference>
<dbReference type="FunFam" id="3.30.565.10:FF:000002">
    <property type="entry name" value="DNA gyrase subunit B"/>
    <property type="match status" value="1"/>
</dbReference>
<dbReference type="GO" id="GO:0003918">
    <property type="term" value="F:DNA topoisomerase type II (double strand cut, ATP-hydrolyzing) activity"/>
    <property type="evidence" value="ECO:0007669"/>
    <property type="project" value="UniProtKB-EC"/>
</dbReference>
<dbReference type="Pfam" id="PF00204">
    <property type="entry name" value="DNA_gyraseB"/>
    <property type="match status" value="1"/>
</dbReference>
<dbReference type="SMART" id="SM00433">
    <property type="entry name" value="TOP2c"/>
    <property type="match status" value="1"/>
</dbReference>
<dbReference type="Pfam" id="PF02518">
    <property type="entry name" value="HATPase_c"/>
    <property type="match status" value="1"/>
</dbReference>
<dbReference type="Gene3D" id="3.40.50.670">
    <property type="match status" value="2"/>
</dbReference>
<keyword evidence="8" id="KW-0067">ATP-binding</keyword>
<reference evidence="15 16" key="1">
    <citation type="journal article" date="2019" name="Int. J. Syst. Evol. Microbiol.">
        <title>The Global Catalogue of Microorganisms (GCM) 10K type strain sequencing project: providing services to taxonomists for standard genome sequencing and annotation.</title>
        <authorList>
            <consortium name="The Broad Institute Genomics Platform"/>
            <consortium name="The Broad Institute Genome Sequencing Center for Infectious Disease"/>
            <person name="Wu L."/>
            <person name="Ma J."/>
        </authorList>
    </citation>
    <scope>NUCLEOTIDE SEQUENCE [LARGE SCALE GENOMIC DNA]</scope>
    <source>
        <strain evidence="15 16">XZGYJ-43</strain>
    </source>
</reference>
<evidence type="ECO:0000256" key="9">
    <source>
        <dbReference type="ARBA" id="ARBA00022842"/>
    </source>
</evidence>
<dbReference type="Pfam" id="PF01751">
    <property type="entry name" value="Toprim"/>
    <property type="match status" value="1"/>
</dbReference>
<dbReference type="InterPro" id="IPR006142">
    <property type="entry name" value="INTEIN"/>
</dbReference>
<dbReference type="GO" id="GO:0003677">
    <property type="term" value="F:DNA binding"/>
    <property type="evidence" value="ECO:0007669"/>
    <property type="project" value="UniProtKB-KW"/>
</dbReference>
<accession>A0ABD5Z3S4</accession>
<dbReference type="SUPFAM" id="SSF56719">
    <property type="entry name" value="Type II DNA topoisomerase"/>
    <property type="match status" value="2"/>
</dbReference>
<dbReference type="Gene3D" id="2.170.16.10">
    <property type="entry name" value="Hedgehog/Intein (Hint) domain"/>
    <property type="match status" value="2"/>
</dbReference>
<dbReference type="SMART" id="SM00306">
    <property type="entry name" value="HintN"/>
    <property type="match status" value="1"/>
</dbReference>
<dbReference type="FunFam" id="3.30.230.10:FF:000005">
    <property type="entry name" value="DNA gyrase subunit B"/>
    <property type="match status" value="1"/>
</dbReference>
<sequence length="1072" mass="123165">MSEQGEYSAGQIQVLEGLEAVRKRPAMYIGSTDGRGLHHLVYEVVDNSIDEALAGYCDEIEVTIHDDGSVSVVDDGRGIPVDTHEEYERPAVEVILTVLHAGGKFDSKSYQVSGGLHGVGVSVVNALAEWLEVTVERDGARWHERFERGEPQDGLEKVGEVPEDQTGTTIRFMPDSDIFETTDYDFSTLETRLRELAFLNSGVQISLHDEREGENDRTASFKYDGGIKEFVEYLNETRDALHEEVIYFEDEEDGIQVEIAMQATDDLQSSTHAFANNINTREGGTHLTGFKTALTRTVNDYAKEHNLLADLDENLKGEDIREGMTAVISVKHPDPQFEGQTKTKLGNSEVRGIVESTVHEGLGTYFEENPDTAEAIVGKAVEAAKARKAAQKAEELTRRKNALESTALPGKLADCQTRDPEEAELFIVEGDSAGGCFTGDTEIALASGRSITFEELVEEHENGETHYCYTVKDDGTIGIEQIAHPRVTKEDTDLVEVTLDNGESITCTPDHEFMLRDGSYCEAQDLDDGQSLMPLYRKTSDTDEENITIDGYEMVKQPFANNFWEFTHLLADRYNLKRGRYSADEGDHKHHVDFDKRNNRPDNIQRLSAEDHLELHRKHASKTLHTEEVYQKLRELKQTDEFRQMMSERMQEDETVEILREQAKEQWEDEEYKQYMKEAWLEYYENNPDYRERVQQRLAEEAREYWSDEEHREEQSERVSQYFENNPEAVEAHRKAAEEQWDDEELREWRASKTEEQWTDEFREDRMEAYNETYYENTIPFMQTVLEEEGSLENYDERRKQESDPNVLTKSTTIEKFFEDENELVEAVATHNHTVTSVEPLDETADVYDIEVPGTHNFALEAGVFVHNSAKQARNRENQAVLPIKGKILNVEKHRLDRILENDEIRAMIRAIGTGVGEEFDYDELRYEKIILATDADVDGAHIRTLLLTFFYRHMRPLLENGHVYAIQPPLYRIRYRGNTYDAMTDEERDRIVEEKCDGNPTQVQRFKGLGEMNPEQLWDTSINPENRILKRFTVEDAAAADRMFSVLMGDAVEPRKKFIQEHAQDAEWVDI</sequence>
<comment type="cofactor">
    <cofactor evidence="2">
        <name>Mg(2+)</name>
        <dbReference type="ChEBI" id="CHEBI:18420"/>
    </cofactor>
</comment>
<dbReference type="InterPro" id="IPR036890">
    <property type="entry name" value="HATPase_C_sf"/>
</dbReference>